<name>A0A5C6M075_9BACT</name>
<organism evidence="1 2">
    <name type="scientific">Chitinophaga pinensis</name>
    <dbReference type="NCBI Taxonomy" id="79329"/>
    <lineage>
        <taxon>Bacteria</taxon>
        <taxon>Pseudomonadati</taxon>
        <taxon>Bacteroidota</taxon>
        <taxon>Chitinophagia</taxon>
        <taxon>Chitinophagales</taxon>
        <taxon>Chitinophagaceae</taxon>
        <taxon>Chitinophaga</taxon>
    </lineage>
</organism>
<evidence type="ECO:0000313" key="1">
    <source>
        <dbReference type="EMBL" id="TWW02394.1"/>
    </source>
</evidence>
<protein>
    <recommendedName>
        <fullName evidence="3">DUF885 domain-containing protein</fullName>
    </recommendedName>
</protein>
<dbReference type="RefSeq" id="WP_146302981.1">
    <property type="nucleotide sequence ID" value="NZ_VOHS01000001.1"/>
</dbReference>
<gene>
    <name evidence="1" type="ORF">FEF09_00880</name>
</gene>
<keyword evidence="2" id="KW-1185">Reference proteome</keyword>
<proteinExistence type="predicted"/>
<dbReference type="Proteomes" id="UP000318815">
    <property type="component" value="Unassembled WGS sequence"/>
</dbReference>
<reference evidence="1 2" key="1">
    <citation type="submission" date="2019-08" db="EMBL/GenBank/DDBJ databases">
        <title>Whole genome sequencing of chitin degrading bacteria Chitinophaga pinensis YS16.</title>
        <authorList>
            <person name="Singh R.P."/>
            <person name="Manchanda G."/>
            <person name="Maurya I.K."/>
            <person name="Joshi N.K."/>
            <person name="Srivastava A.K."/>
        </authorList>
    </citation>
    <scope>NUCLEOTIDE SEQUENCE [LARGE SCALE GENOMIC DNA]</scope>
    <source>
        <strain evidence="1 2">YS-16</strain>
    </source>
</reference>
<sequence length="71" mass="8293">MKQLFLKTASFFTLYGCLSVNVAHGQSQHAQLQRLFENYYQETLRLDPITATFTGYHEYDNQLAMMDLLLI</sequence>
<accession>A0A5C6M075</accession>
<evidence type="ECO:0000313" key="2">
    <source>
        <dbReference type="Proteomes" id="UP000318815"/>
    </source>
</evidence>
<comment type="caution">
    <text evidence="1">The sequence shown here is derived from an EMBL/GenBank/DDBJ whole genome shotgun (WGS) entry which is preliminary data.</text>
</comment>
<evidence type="ECO:0008006" key="3">
    <source>
        <dbReference type="Google" id="ProtNLM"/>
    </source>
</evidence>
<dbReference type="EMBL" id="VOHS01000001">
    <property type="protein sequence ID" value="TWW02394.1"/>
    <property type="molecule type" value="Genomic_DNA"/>
</dbReference>
<dbReference type="AlphaFoldDB" id="A0A5C6M075"/>